<name>A0AA48GNW6_9BACT</name>
<evidence type="ECO:0000313" key="3">
    <source>
        <dbReference type="EMBL" id="BDU74814.1"/>
    </source>
</evidence>
<keyword evidence="1" id="KW-0472">Membrane</keyword>
<gene>
    <name evidence="3" type="ORF">METEAL_39880</name>
</gene>
<keyword evidence="1" id="KW-0812">Transmembrane</keyword>
<organism evidence="3 4">
    <name type="scientific">Mesoterricola silvestris</name>
    <dbReference type="NCBI Taxonomy" id="2927979"/>
    <lineage>
        <taxon>Bacteria</taxon>
        <taxon>Pseudomonadati</taxon>
        <taxon>Acidobacteriota</taxon>
        <taxon>Holophagae</taxon>
        <taxon>Holophagales</taxon>
        <taxon>Holophagaceae</taxon>
        <taxon>Mesoterricola</taxon>
    </lineage>
</organism>
<dbReference type="GO" id="GO:0008757">
    <property type="term" value="F:S-adenosylmethionine-dependent methyltransferase activity"/>
    <property type="evidence" value="ECO:0007669"/>
    <property type="project" value="InterPro"/>
</dbReference>
<protein>
    <submittedName>
        <fullName evidence="3">Methyltransferase</fullName>
    </submittedName>
</protein>
<reference evidence="4" key="1">
    <citation type="journal article" date="2023" name="Int. J. Syst. Evol. Microbiol.">
        <title>Mesoterricola silvestris gen. nov., sp. nov., Mesoterricola sediminis sp. nov., Geothrix oryzae sp. nov., Geothrix edaphica sp. nov., Geothrix rubra sp. nov., and Geothrix limicola sp. nov., six novel members of Acidobacteriota isolated from soils.</title>
        <authorList>
            <person name="Itoh H."/>
            <person name="Sugisawa Y."/>
            <person name="Mise K."/>
            <person name="Xu Z."/>
            <person name="Kuniyasu M."/>
            <person name="Ushijima N."/>
            <person name="Kawano K."/>
            <person name="Kobayashi E."/>
            <person name="Shiratori Y."/>
            <person name="Masuda Y."/>
            <person name="Senoo K."/>
        </authorList>
    </citation>
    <scope>NUCLEOTIDE SEQUENCE [LARGE SCALE GENOMIC DNA]</scope>
    <source>
        <strain evidence="4">W79</strain>
    </source>
</reference>
<feature type="domain" description="Methyltransferase type 11" evidence="2">
    <location>
        <begin position="84"/>
        <end position="175"/>
    </location>
</feature>
<dbReference type="SUPFAM" id="SSF53335">
    <property type="entry name" value="S-adenosyl-L-methionine-dependent methyltransferases"/>
    <property type="match status" value="1"/>
</dbReference>
<dbReference type="GO" id="GO:0032259">
    <property type="term" value="P:methylation"/>
    <property type="evidence" value="ECO:0007669"/>
    <property type="project" value="UniProtKB-KW"/>
</dbReference>
<dbReference type="KEGG" id="msil:METEAL_39880"/>
<accession>A0AA48GNW6</accession>
<dbReference type="AlphaFoldDB" id="A0AA48GNW6"/>
<dbReference type="PANTHER" id="PTHR43861">
    <property type="entry name" value="TRANS-ACONITATE 2-METHYLTRANSFERASE-RELATED"/>
    <property type="match status" value="1"/>
</dbReference>
<dbReference type="Pfam" id="PF08241">
    <property type="entry name" value="Methyltransf_11"/>
    <property type="match status" value="1"/>
</dbReference>
<sequence>MRRCVSCAAPLADPVWRCAACGWAAEVREGIPMLHGDVPDGEGFSKASFQALAGQEARHFWFRSRNRLIAWALGKHPPRPGTFLEVGCGTGFVLQGLATLFPSTRFTGAEYHVEGLPFAAQRLPGAEFLQLDARRLPFEAEFDGIGLFDVLEHIPEDDQVLAAIAAAVKPEGTVLVTVPQHPWLWSVVDEKASHVRRYTRAMLLDRLAGAGLRPVLVTSFVSLLLPLLVQVRRRRDKEAFEPLAEFEIAPWKNTLLALVMGLERFLIMAGVRWPWGASLLVVARRPGP</sequence>
<dbReference type="CDD" id="cd02440">
    <property type="entry name" value="AdoMet_MTases"/>
    <property type="match status" value="1"/>
</dbReference>
<dbReference type="Proteomes" id="UP001238179">
    <property type="component" value="Chromosome"/>
</dbReference>
<keyword evidence="4" id="KW-1185">Reference proteome</keyword>
<keyword evidence="1" id="KW-1133">Transmembrane helix</keyword>
<keyword evidence="3" id="KW-0808">Transferase</keyword>
<dbReference type="InterPro" id="IPR029063">
    <property type="entry name" value="SAM-dependent_MTases_sf"/>
</dbReference>
<dbReference type="EMBL" id="AP027080">
    <property type="protein sequence ID" value="BDU74814.1"/>
    <property type="molecule type" value="Genomic_DNA"/>
</dbReference>
<dbReference type="Gene3D" id="3.40.50.150">
    <property type="entry name" value="Vaccinia Virus protein VP39"/>
    <property type="match status" value="1"/>
</dbReference>
<evidence type="ECO:0000259" key="2">
    <source>
        <dbReference type="Pfam" id="PF08241"/>
    </source>
</evidence>
<evidence type="ECO:0000256" key="1">
    <source>
        <dbReference type="SAM" id="Phobius"/>
    </source>
</evidence>
<keyword evidence="3" id="KW-0489">Methyltransferase</keyword>
<evidence type="ECO:0000313" key="4">
    <source>
        <dbReference type="Proteomes" id="UP001238179"/>
    </source>
</evidence>
<dbReference type="InterPro" id="IPR013216">
    <property type="entry name" value="Methyltransf_11"/>
</dbReference>
<feature type="transmembrane region" description="Helical" evidence="1">
    <location>
        <begin position="207"/>
        <end position="229"/>
    </location>
</feature>
<proteinExistence type="predicted"/>